<dbReference type="AlphaFoldDB" id="A0AAQ3RT84"/>
<accession>A0AAQ3RT84</accession>
<dbReference type="EMBL" id="CP144694">
    <property type="protein sequence ID" value="WVZ03376.1"/>
    <property type="molecule type" value="Genomic_DNA"/>
</dbReference>
<dbReference type="PANTHER" id="PTHR46644">
    <property type="entry name" value="DNA REPAIR PROTEIN XRCC2"/>
    <property type="match status" value="1"/>
</dbReference>
<reference evidence="3 4" key="1">
    <citation type="journal article" date="2023" name="Life. Sci Alliance">
        <title>Evolutionary insights into 3D genome organization and epigenetic landscape of Vigna mungo.</title>
        <authorList>
            <person name="Junaid A."/>
            <person name="Singh B."/>
            <person name="Bhatia S."/>
        </authorList>
    </citation>
    <scope>NUCLEOTIDE SEQUENCE [LARGE SCALE GENOMIC DNA]</scope>
    <source>
        <strain evidence="3">Urdbean</strain>
    </source>
</reference>
<protein>
    <recommendedName>
        <fullName evidence="2">RecA family profile 1 domain-containing protein</fullName>
    </recommendedName>
</protein>
<dbReference type="PROSITE" id="PS50162">
    <property type="entry name" value="RECA_2"/>
    <property type="match status" value="1"/>
</dbReference>
<dbReference type="GO" id="GO:0005657">
    <property type="term" value="C:replication fork"/>
    <property type="evidence" value="ECO:0007669"/>
    <property type="project" value="InterPro"/>
</dbReference>
<keyword evidence="1" id="KW-0812">Transmembrane</keyword>
<dbReference type="PANTHER" id="PTHR46644:SF2">
    <property type="entry name" value="DNA REPAIR PROTEIN XRCC2"/>
    <property type="match status" value="1"/>
</dbReference>
<dbReference type="InterPro" id="IPR027417">
    <property type="entry name" value="P-loop_NTPase"/>
</dbReference>
<name>A0AAQ3RT84_VIGMU</name>
<sequence length="356" mass="41070">MKEKEREEIEKWIEGDESGSEMLSRVSSVRPFLFPPPLHRVPLRVGNVLELVGPSPSAKTQILINAAITSVLPKPYGGLDHLVLFLDLDCRFDITRFSQLLIHRITQHGTDSYDQALYHLCMARFLYVRCYDSFEFLHTLRTLHCRLEKEKEVQGVGVHVLMIDSIGAFHWMDRASMFLSQRETSKKKLFLQTVSEAVVQNIRKLLQVHPMLIMATKSVIFGNRYSTASNEVKGLKISNLILLLQLSQSFVTHRILVHSSDEHPGTTNHQNSSAYLLEWLLPKLSFPDRIVVKDLVGWCLCPIIMYLLRRDVYVMIILAVAVYVVQIHYKNKVWLLDWKYYNIDGIKSSIVKFVCD</sequence>
<gene>
    <name evidence="3" type="ORF">V8G54_024182</name>
</gene>
<keyword evidence="1" id="KW-1133">Transmembrane helix</keyword>
<keyword evidence="4" id="KW-1185">Reference proteome</keyword>
<keyword evidence="1" id="KW-0472">Membrane</keyword>
<dbReference type="GO" id="GO:0003677">
    <property type="term" value="F:DNA binding"/>
    <property type="evidence" value="ECO:0007669"/>
    <property type="project" value="InterPro"/>
</dbReference>
<evidence type="ECO:0000313" key="4">
    <source>
        <dbReference type="Proteomes" id="UP001374535"/>
    </source>
</evidence>
<dbReference type="Proteomes" id="UP001374535">
    <property type="component" value="Chromosome 7"/>
</dbReference>
<dbReference type="GO" id="GO:0005524">
    <property type="term" value="F:ATP binding"/>
    <property type="evidence" value="ECO:0007669"/>
    <property type="project" value="InterPro"/>
</dbReference>
<dbReference type="Gene3D" id="3.40.50.300">
    <property type="entry name" value="P-loop containing nucleotide triphosphate hydrolases"/>
    <property type="match status" value="1"/>
</dbReference>
<evidence type="ECO:0000259" key="2">
    <source>
        <dbReference type="PROSITE" id="PS50162"/>
    </source>
</evidence>
<dbReference type="InterPro" id="IPR020588">
    <property type="entry name" value="RecA_ATP-bd"/>
</dbReference>
<evidence type="ECO:0000256" key="1">
    <source>
        <dbReference type="SAM" id="Phobius"/>
    </source>
</evidence>
<dbReference type="InterPro" id="IPR030547">
    <property type="entry name" value="XRCC2"/>
</dbReference>
<dbReference type="CDD" id="cd19490">
    <property type="entry name" value="XRCC2"/>
    <property type="match status" value="1"/>
</dbReference>
<dbReference type="GO" id="GO:0140664">
    <property type="term" value="F:ATP-dependent DNA damage sensor activity"/>
    <property type="evidence" value="ECO:0007669"/>
    <property type="project" value="InterPro"/>
</dbReference>
<dbReference type="GO" id="GO:0033063">
    <property type="term" value="C:Rad51B-Rad51C-Rad51D-XRCC2 complex"/>
    <property type="evidence" value="ECO:0007669"/>
    <property type="project" value="InterPro"/>
</dbReference>
<feature type="domain" description="RecA family profile 1" evidence="2">
    <location>
        <begin position="23"/>
        <end position="177"/>
    </location>
</feature>
<evidence type="ECO:0000313" key="3">
    <source>
        <dbReference type="EMBL" id="WVZ03376.1"/>
    </source>
</evidence>
<dbReference type="GO" id="GO:0000724">
    <property type="term" value="P:double-strand break repair via homologous recombination"/>
    <property type="evidence" value="ECO:0007669"/>
    <property type="project" value="InterPro"/>
</dbReference>
<dbReference type="SUPFAM" id="SSF52540">
    <property type="entry name" value="P-loop containing nucleoside triphosphate hydrolases"/>
    <property type="match status" value="1"/>
</dbReference>
<organism evidence="3 4">
    <name type="scientific">Vigna mungo</name>
    <name type="common">Black gram</name>
    <name type="synonym">Phaseolus mungo</name>
    <dbReference type="NCBI Taxonomy" id="3915"/>
    <lineage>
        <taxon>Eukaryota</taxon>
        <taxon>Viridiplantae</taxon>
        <taxon>Streptophyta</taxon>
        <taxon>Embryophyta</taxon>
        <taxon>Tracheophyta</taxon>
        <taxon>Spermatophyta</taxon>
        <taxon>Magnoliopsida</taxon>
        <taxon>eudicotyledons</taxon>
        <taxon>Gunneridae</taxon>
        <taxon>Pentapetalae</taxon>
        <taxon>rosids</taxon>
        <taxon>fabids</taxon>
        <taxon>Fabales</taxon>
        <taxon>Fabaceae</taxon>
        <taxon>Papilionoideae</taxon>
        <taxon>50 kb inversion clade</taxon>
        <taxon>NPAAA clade</taxon>
        <taxon>indigoferoid/millettioid clade</taxon>
        <taxon>Phaseoleae</taxon>
        <taxon>Vigna</taxon>
    </lineage>
</organism>
<proteinExistence type="predicted"/>
<feature type="transmembrane region" description="Helical" evidence="1">
    <location>
        <begin position="312"/>
        <end position="329"/>
    </location>
</feature>